<accession>A0A7I8LJH0</accession>
<reference evidence="1" key="1">
    <citation type="submission" date="2020-02" db="EMBL/GenBank/DDBJ databases">
        <authorList>
            <person name="Scholz U."/>
            <person name="Mascher M."/>
            <person name="Fiebig A."/>
        </authorList>
    </citation>
    <scope>NUCLEOTIDE SEQUENCE</scope>
</reference>
<protein>
    <submittedName>
        <fullName evidence="1">Uncharacterized protein</fullName>
    </submittedName>
</protein>
<evidence type="ECO:0000313" key="1">
    <source>
        <dbReference type="EMBL" id="CAA7409458.1"/>
    </source>
</evidence>
<keyword evidence="2" id="KW-1185">Reference proteome</keyword>
<dbReference type="EMBL" id="LR746279">
    <property type="protein sequence ID" value="CAA7409458.1"/>
    <property type="molecule type" value="Genomic_DNA"/>
</dbReference>
<name>A0A7I8LJH0_SPIIN</name>
<gene>
    <name evidence="1" type="ORF">SI8410_16020136</name>
</gene>
<dbReference type="AlphaFoldDB" id="A0A7I8LJH0"/>
<proteinExistence type="predicted"/>
<sequence length="98" mass="10425">MGRRIVSGGCHPVERKNGDFAALRWGACQGASSSGLRSKRRLFIASGTLSGGASPFPHVYDHSLPHSRLAIGDVEGEWCTRAPIGPSHSSPCSWLLPN</sequence>
<dbReference type="Proteomes" id="UP000663760">
    <property type="component" value="Chromosome 16"/>
</dbReference>
<organism evidence="1 2">
    <name type="scientific">Spirodela intermedia</name>
    <name type="common">Intermediate duckweed</name>
    <dbReference type="NCBI Taxonomy" id="51605"/>
    <lineage>
        <taxon>Eukaryota</taxon>
        <taxon>Viridiplantae</taxon>
        <taxon>Streptophyta</taxon>
        <taxon>Embryophyta</taxon>
        <taxon>Tracheophyta</taxon>
        <taxon>Spermatophyta</taxon>
        <taxon>Magnoliopsida</taxon>
        <taxon>Liliopsida</taxon>
        <taxon>Araceae</taxon>
        <taxon>Lemnoideae</taxon>
        <taxon>Spirodela</taxon>
    </lineage>
</organism>
<evidence type="ECO:0000313" key="2">
    <source>
        <dbReference type="Proteomes" id="UP000663760"/>
    </source>
</evidence>